<dbReference type="AlphaFoldDB" id="A0A848B4S8"/>
<sequence>MDAKLVNPFVSAVESVLPQMGFPAPKRTSLSLRQKNVTGLGVSVIVGFTKQLRGNVVYNMDEETAKYIASTMMMGMPVAEFDAMAQSAISEMSNMLTATAATNLAGMELEVDISTPSLSIGEGFQLKISDGPYLTVAMDVASHLLELDIAVEQK</sequence>
<feature type="domain" description="Chemotaxis phosphatase CheX-like" evidence="2">
    <location>
        <begin position="42"/>
        <end position="127"/>
    </location>
</feature>
<keyword evidence="1" id="KW-0145">Chemotaxis</keyword>
<dbReference type="InterPro" id="IPR028976">
    <property type="entry name" value="CheC-like_sf"/>
</dbReference>
<organism evidence="3 4">
    <name type="scientific">Selenomonas bovis</name>
    <dbReference type="NCBI Taxonomy" id="416586"/>
    <lineage>
        <taxon>Bacteria</taxon>
        <taxon>Bacillati</taxon>
        <taxon>Bacillota</taxon>
        <taxon>Negativicutes</taxon>
        <taxon>Selenomonadales</taxon>
        <taxon>Selenomonadaceae</taxon>
        <taxon>Selenomonas</taxon>
    </lineage>
</organism>
<evidence type="ECO:0000313" key="4">
    <source>
        <dbReference type="Proteomes" id="UP000543804"/>
    </source>
</evidence>
<dbReference type="InterPro" id="IPR038756">
    <property type="entry name" value="CheX-like"/>
</dbReference>
<evidence type="ECO:0000256" key="1">
    <source>
        <dbReference type="ARBA" id="ARBA00022500"/>
    </source>
</evidence>
<protein>
    <submittedName>
        <fullName evidence="3">Chemotaxis protein CheX</fullName>
    </submittedName>
</protein>
<dbReference type="SUPFAM" id="SSF103039">
    <property type="entry name" value="CheC-like"/>
    <property type="match status" value="1"/>
</dbReference>
<dbReference type="EMBL" id="JABAFA010000021">
    <property type="protein sequence ID" value="NMD99170.1"/>
    <property type="molecule type" value="Genomic_DNA"/>
</dbReference>
<dbReference type="GO" id="GO:0006935">
    <property type="term" value="P:chemotaxis"/>
    <property type="evidence" value="ECO:0007669"/>
    <property type="project" value="UniProtKB-KW"/>
</dbReference>
<evidence type="ECO:0000259" key="2">
    <source>
        <dbReference type="Pfam" id="PF13690"/>
    </source>
</evidence>
<dbReference type="PANTHER" id="PTHR39452:SF1">
    <property type="entry name" value="CHEY-P PHOSPHATASE CHEX"/>
    <property type="match status" value="1"/>
</dbReference>
<dbReference type="RefSeq" id="WP_019541903.1">
    <property type="nucleotide sequence ID" value="NZ_DBGAXS010000029.1"/>
</dbReference>
<dbReference type="PANTHER" id="PTHR39452">
    <property type="entry name" value="CHEY-P PHOSPHATASE CHEX"/>
    <property type="match status" value="1"/>
</dbReference>
<dbReference type="Gene3D" id="3.40.1550.10">
    <property type="entry name" value="CheC-like"/>
    <property type="match status" value="1"/>
</dbReference>
<dbReference type="Pfam" id="PF13690">
    <property type="entry name" value="CheX"/>
    <property type="match status" value="1"/>
</dbReference>
<dbReference type="Proteomes" id="UP000543804">
    <property type="component" value="Unassembled WGS sequence"/>
</dbReference>
<comment type="caution">
    <text evidence="3">The sequence shown here is derived from an EMBL/GenBank/DDBJ whole genome shotgun (WGS) entry which is preliminary data.</text>
</comment>
<gene>
    <name evidence="3" type="ORF">HF878_06745</name>
</gene>
<name>A0A848B4S8_9FIRM</name>
<evidence type="ECO:0000313" key="3">
    <source>
        <dbReference type="EMBL" id="NMD99170.1"/>
    </source>
</evidence>
<keyword evidence="4" id="KW-1185">Reference proteome</keyword>
<dbReference type="InterPro" id="IPR028051">
    <property type="entry name" value="CheX-like_dom"/>
</dbReference>
<reference evidence="3 4" key="1">
    <citation type="submission" date="2020-04" db="EMBL/GenBank/DDBJ databases">
        <authorList>
            <person name="Hitch T.C.A."/>
            <person name="Wylensek D."/>
            <person name="Clavel T."/>
        </authorList>
    </citation>
    <scope>NUCLEOTIDE SEQUENCE [LARGE SCALE GENOMIC DNA]</scope>
    <source>
        <strain evidence="3 4">PG-130-P53-12</strain>
    </source>
</reference>
<proteinExistence type="predicted"/>
<accession>A0A848B4S8</accession>
<dbReference type="CDD" id="cd17906">
    <property type="entry name" value="CheX"/>
    <property type="match status" value="1"/>
</dbReference>